<dbReference type="GO" id="GO:0004674">
    <property type="term" value="F:protein serine/threonine kinase activity"/>
    <property type="evidence" value="ECO:0007669"/>
    <property type="project" value="UniProtKB-KW"/>
</dbReference>
<dbReference type="GO" id="GO:0006281">
    <property type="term" value="P:DNA repair"/>
    <property type="evidence" value="ECO:0007669"/>
    <property type="project" value="TreeGrafter"/>
</dbReference>
<keyword evidence="6" id="KW-0227">DNA damage</keyword>
<feature type="domain" description="PI3K/PI4K catalytic" evidence="11">
    <location>
        <begin position="1"/>
        <end position="179"/>
    </location>
</feature>
<dbReference type="InterPro" id="IPR000403">
    <property type="entry name" value="PI3/4_kinase_cat_dom"/>
</dbReference>
<evidence type="ECO:0000256" key="8">
    <source>
        <dbReference type="ARBA" id="ARBA00022840"/>
    </source>
</evidence>
<keyword evidence="8" id="KW-0067">ATP-binding</keyword>
<dbReference type="Gene3D" id="1.10.1070.11">
    <property type="entry name" value="Phosphatidylinositol 3-/4-kinase, catalytic domain"/>
    <property type="match status" value="1"/>
</dbReference>
<keyword evidence="4" id="KW-0808">Transferase</keyword>
<dbReference type="Gene3D" id="3.30.1010.10">
    <property type="entry name" value="Phosphatidylinositol 3-kinase Catalytic Subunit, Chain A, domain 4"/>
    <property type="match status" value="1"/>
</dbReference>
<keyword evidence="3" id="KW-0723">Serine/threonine-protein kinase</keyword>
<reference evidence="13 14" key="1">
    <citation type="journal article" date="2023" name="bioRxiv">
        <title>Conserved and derived expression patterns and positive selection on dental genes reveal complex evolutionary context of ever-growing rodent molars.</title>
        <authorList>
            <person name="Calamari Z.T."/>
            <person name="Song A."/>
            <person name="Cohen E."/>
            <person name="Akter M."/>
            <person name="Roy R.D."/>
            <person name="Hallikas O."/>
            <person name="Christensen M.M."/>
            <person name="Li P."/>
            <person name="Marangoni P."/>
            <person name="Jernvall J."/>
            <person name="Klein O.D."/>
        </authorList>
    </citation>
    <scope>NUCLEOTIDE SEQUENCE [LARGE SCALE GENOMIC DNA]</scope>
    <source>
        <strain evidence="13">V071</strain>
    </source>
</reference>
<dbReference type="SMART" id="SM00146">
    <property type="entry name" value="PI3Kc"/>
    <property type="match status" value="1"/>
</dbReference>
<evidence type="ECO:0000256" key="9">
    <source>
        <dbReference type="ARBA" id="ARBA00023242"/>
    </source>
</evidence>
<keyword evidence="14" id="KW-1185">Reference proteome</keyword>
<dbReference type="PANTHER" id="PTHR11139:SF69">
    <property type="entry name" value="SERINE_THREONINE-PROTEIN KINASE ATR"/>
    <property type="match status" value="1"/>
</dbReference>
<evidence type="ECO:0000256" key="2">
    <source>
        <dbReference type="ARBA" id="ARBA00012513"/>
    </source>
</evidence>
<dbReference type="AlphaFoldDB" id="A0AAW0IDG9"/>
<sequence>MSLRKDAESRRRELHIRTYAVIPLNDECGIIEWVNNTAGLRPILTKIYKEKGIIFIFTVEVYTMSLLATSMYSSRSAYCRSTAVMSMVGYILGLGDRHGENILFDSFTGECVHVDFNCLFNKAKTHVLDIEQRLQGVIKTQNRVTGLPLSIEGHVHYLIQEATDENLLCQMYLGWTPYM</sequence>
<dbReference type="SMART" id="SM01343">
    <property type="entry name" value="FATC"/>
    <property type="match status" value="1"/>
</dbReference>
<name>A0AAW0IDG9_MYOGA</name>
<dbReference type="EMBL" id="JBBHLL010000156">
    <property type="protein sequence ID" value="KAK7812219.1"/>
    <property type="molecule type" value="Genomic_DNA"/>
</dbReference>
<dbReference type="SUPFAM" id="SSF56112">
    <property type="entry name" value="Protein kinase-like (PK-like)"/>
    <property type="match status" value="1"/>
</dbReference>
<dbReference type="PROSITE" id="PS50290">
    <property type="entry name" value="PI3_4_KINASE_3"/>
    <property type="match status" value="1"/>
</dbReference>
<dbReference type="GO" id="GO:0000723">
    <property type="term" value="P:telomere maintenance"/>
    <property type="evidence" value="ECO:0007669"/>
    <property type="project" value="TreeGrafter"/>
</dbReference>
<organism evidence="13 14">
    <name type="scientific">Myodes glareolus</name>
    <name type="common">Bank vole</name>
    <name type="synonym">Clethrionomys glareolus</name>
    <dbReference type="NCBI Taxonomy" id="447135"/>
    <lineage>
        <taxon>Eukaryota</taxon>
        <taxon>Metazoa</taxon>
        <taxon>Chordata</taxon>
        <taxon>Craniata</taxon>
        <taxon>Vertebrata</taxon>
        <taxon>Euteleostomi</taxon>
        <taxon>Mammalia</taxon>
        <taxon>Eutheria</taxon>
        <taxon>Euarchontoglires</taxon>
        <taxon>Glires</taxon>
        <taxon>Rodentia</taxon>
        <taxon>Myomorpha</taxon>
        <taxon>Muroidea</taxon>
        <taxon>Cricetidae</taxon>
        <taxon>Arvicolinae</taxon>
        <taxon>Myodes</taxon>
    </lineage>
</organism>
<evidence type="ECO:0000256" key="6">
    <source>
        <dbReference type="ARBA" id="ARBA00022763"/>
    </source>
</evidence>
<protein>
    <recommendedName>
        <fullName evidence="10">Serine/threonine-protein kinase ATR</fullName>
        <ecNumber evidence="2">2.7.11.1</ecNumber>
    </recommendedName>
</protein>
<dbReference type="PROSITE" id="PS51190">
    <property type="entry name" value="FATC"/>
    <property type="match status" value="1"/>
</dbReference>
<evidence type="ECO:0000256" key="1">
    <source>
        <dbReference type="ARBA" id="ARBA00004123"/>
    </source>
</evidence>
<dbReference type="GO" id="GO:0005634">
    <property type="term" value="C:nucleus"/>
    <property type="evidence" value="ECO:0007669"/>
    <property type="project" value="UniProtKB-SubCell"/>
</dbReference>
<dbReference type="InterPro" id="IPR036940">
    <property type="entry name" value="PI3/4_kinase_cat_sf"/>
</dbReference>
<dbReference type="Pfam" id="PF02260">
    <property type="entry name" value="FATC"/>
    <property type="match status" value="1"/>
</dbReference>
<comment type="subcellular location">
    <subcellularLocation>
        <location evidence="1">Nucleus</location>
    </subcellularLocation>
</comment>
<dbReference type="PANTHER" id="PTHR11139">
    <property type="entry name" value="ATAXIA TELANGIECTASIA MUTATED ATM -RELATED"/>
    <property type="match status" value="1"/>
</dbReference>
<dbReference type="EC" id="2.7.11.1" evidence="2"/>
<dbReference type="PROSITE" id="PS00916">
    <property type="entry name" value="PI3_4_KINASE_2"/>
    <property type="match status" value="1"/>
</dbReference>
<gene>
    <name evidence="13" type="ORF">U0070_010978</name>
</gene>
<evidence type="ECO:0000256" key="10">
    <source>
        <dbReference type="ARBA" id="ARBA00024420"/>
    </source>
</evidence>
<evidence type="ECO:0000256" key="3">
    <source>
        <dbReference type="ARBA" id="ARBA00022527"/>
    </source>
</evidence>
<keyword evidence="9" id="KW-0539">Nucleus</keyword>
<evidence type="ECO:0000256" key="7">
    <source>
        <dbReference type="ARBA" id="ARBA00022777"/>
    </source>
</evidence>
<proteinExistence type="predicted"/>
<dbReference type="InterPro" id="IPR011009">
    <property type="entry name" value="Kinase-like_dom_sf"/>
</dbReference>
<evidence type="ECO:0000313" key="13">
    <source>
        <dbReference type="EMBL" id="KAK7812219.1"/>
    </source>
</evidence>
<evidence type="ECO:0000259" key="12">
    <source>
        <dbReference type="PROSITE" id="PS51190"/>
    </source>
</evidence>
<dbReference type="GO" id="GO:0005694">
    <property type="term" value="C:chromosome"/>
    <property type="evidence" value="ECO:0007669"/>
    <property type="project" value="TreeGrafter"/>
</dbReference>
<dbReference type="GO" id="GO:0005524">
    <property type="term" value="F:ATP binding"/>
    <property type="evidence" value="ECO:0007669"/>
    <property type="project" value="UniProtKB-KW"/>
</dbReference>
<dbReference type="Proteomes" id="UP001488838">
    <property type="component" value="Unassembled WGS sequence"/>
</dbReference>
<dbReference type="InterPro" id="IPR003152">
    <property type="entry name" value="FATC_dom"/>
</dbReference>
<dbReference type="GO" id="GO:0000077">
    <property type="term" value="P:DNA damage checkpoint signaling"/>
    <property type="evidence" value="ECO:0007669"/>
    <property type="project" value="TreeGrafter"/>
</dbReference>
<dbReference type="InterPro" id="IPR050517">
    <property type="entry name" value="DDR_Repair_Kinase"/>
</dbReference>
<evidence type="ECO:0000259" key="11">
    <source>
        <dbReference type="PROSITE" id="PS50290"/>
    </source>
</evidence>
<comment type="caution">
    <text evidence="13">The sequence shown here is derived from an EMBL/GenBank/DDBJ whole genome shotgun (WGS) entry which is preliminary data.</text>
</comment>
<keyword evidence="7" id="KW-0418">Kinase</keyword>
<accession>A0AAW0IDG9</accession>
<evidence type="ECO:0000256" key="5">
    <source>
        <dbReference type="ARBA" id="ARBA00022741"/>
    </source>
</evidence>
<evidence type="ECO:0000313" key="14">
    <source>
        <dbReference type="Proteomes" id="UP001488838"/>
    </source>
</evidence>
<evidence type="ECO:0000256" key="4">
    <source>
        <dbReference type="ARBA" id="ARBA00022679"/>
    </source>
</evidence>
<keyword evidence="5" id="KW-0547">Nucleotide-binding</keyword>
<feature type="domain" description="FATC" evidence="12">
    <location>
        <begin position="147"/>
        <end position="179"/>
    </location>
</feature>
<dbReference type="Pfam" id="PF00454">
    <property type="entry name" value="PI3_PI4_kinase"/>
    <property type="match status" value="1"/>
</dbReference>
<dbReference type="InterPro" id="IPR018936">
    <property type="entry name" value="PI3/4_kinase_CS"/>
</dbReference>